<dbReference type="Gene3D" id="3.50.30.40">
    <property type="entry name" value="Ribonuclease E inhibitor RraA/RraA-like"/>
    <property type="match status" value="1"/>
</dbReference>
<keyword evidence="7" id="KW-1185">Reference proteome</keyword>
<comment type="cofactor">
    <cofactor evidence="1">
        <name>a divalent metal cation</name>
        <dbReference type="ChEBI" id="CHEBI:60240"/>
    </cofactor>
</comment>
<dbReference type="CDD" id="cd16841">
    <property type="entry name" value="RraA_family"/>
    <property type="match status" value="1"/>
</dbReference>
<dbReference type="GO" id="GO:0046872">
    <property type="term" value="F:metal ion binding"/>
    <property type="evidence" value="ECO:0007669"/>
    <property type="project" value="UniProtKB-KW"/>
</dbReference>
<reference evidence="6 7" key="1">
    <citation type="journal article" date="2003" name="Extremophiles">
        <title>Halomonas glaciei sp. nov. isolated from fast ice of Adelie Land, Antarctica.</title>
        <authorList>
            <person name="Reddy G.S."/>
            <person name="Raghavan P.U."/>
            <person name="Sarita N.B."/>
            <person name="Prakash J.S."/>
            <person name="Nagesh N."/>
            <person name="Delille D."/>
            <person name="Shivaji S."/>
        </authorList>
    </citation>
    <scope>NUCLEOTIDE SEQUENCE [LARGE SCALE GENOMIC DNA]</scope>
    <source>
        <strain evidence="6 7">DD39</strain>
    </source>
</reference>
<evidence type="ECO:0000313" key="7">
    <source>
        <dbReference type="Proteomes" id="UP000526892"/>
    </source>
</evidence>
<comment type="cofactor">
    <cofactor evidence="5">
        <name>Mg(2+)</name>
        <dbReference type="ChEBI" id="CHEBI:18420"/>
    </cofactor>
</comment>
<evidence type="ECO:0000256" key="4">
    <source>
        <dbReference type="ARBA" id="ARBA00030169"/>
    </source>
</evidence>
<gene>
    <name evidence="6" type="ORF">HZS80_07660</name>
</gene>
<keyword evidence="5" id="KW-0479">Metal-binding</keyword>
<name>A0A7Z0LS75_9GAMM</name>
<dbReference type="RefSeq" id="WP_035556566.1">
    <property type="nucleotide sequence ID" value="NZ_JACCDE010000008.1"/>
</dbReference>
<dbReference type="InterPro" id="IPR005493">
    <property type="entry name" value="RraA/RraA-like"/>
</dbReference>
<proteinExistence type="predicted"/>
<feature type="binding site" evidence="5">
    <location>
        <position position="116"/>
    </location>
    <ligand>
        <name>Mg(2+)</name>
        <dbReference type="ChEBI" id="CHEBI:18420"/>
    </ligand>
</feature>
<evidence type="ECO:0000256" key="5">
    <source>
        <dbReference type="PIRSR" id="PIRSR605493-1"/>
    </source>
</evidence>
<evidence type="ECO:0000256" key="3">
    <source>
        <dbReference type="ARBA" id="ARBA00029596"/>
    </source>
</evidence>
<dbReference type="InterPro" id="IPR036704">
    <property type="entry name" value="RraA/RraA-like_sf"/>
</dbReference>
<dbReference type="SUPFAM" id="SSF89562">
    <property type="entry name" value="RraA-like"/>
    <property type="match status" value="1"/>
</dbReference>
<comment type="caution">
    <text evidence="6">The sequence shown here is derived from an EMBL/GenBank/DDBJ whole genome shotgun (WGS) entry which is preliminary data.</text>
</comment>
<dbReference type="PANTHER" id="PTHR33254:SF4">
    <property type="entry name" value="4-HYDROXY-4-METHYL-2-OXOGLUTARATE ALDOLASE 3-RELATED"/>
    <property type="match status" value="1"/>
</dbReference>
<organism evidence="6 7">
    <name type="scientific">Vreelandella glaciei</name>
    <dbReference type="NCBI Taxonomy" id="186761"/>
    <lineage>
        <taxon>Bacteria</taxon>
        <taxon>Pseudomonadati</taxon>
        <taxon>Pseudomonadota</taxon>
        <taxon>Gammaproteobacteria</taxon>
        <taxon>Oceanospirillales</taxon>
        <taxon>Halomonadaceae</taxon>
        <taxon>Vreelandella</taxon>
    </lineage>
</organism>
<keyword evidence="5" id="KW-0460">Magnesium</keyword>
<sequence>MYHIGPMPTAIDAHISRQLQDCETATIGHFRESGFVDPAIHSLLARTRVVGTAVTLSLPPTDGTLLNHAMRLVRPGDVLVIDRQGDDRHACWGGVMTQVAKGLGVAGVIIDGMATDALSIREQEFPVWCRGVSALTTKLAGLGGTMNLPVSVGGLVIHPGDIILADENGVLVVPAQEAGTIASKAVSLQQQEEAILQRVAQGECLPDISGATELIERINSGES</sequence>
<dbReference type="EMBL" id="JACCDE010000008">
    <property type="protein sequence ID" value="NYS77592.1"/>
    <property type="molecule type" value="Genomic_DNA"/>
</dbReference>
<dbReference type="Proteomes" id="UP000526892">
    <property type="component" value="Unassembled WGS sequence"/>
</dbReference>
<evidence type="ECO:0000313" key="6">
    <source>
        <dbReference type="EMBL" id="NYS77592.1"/>
    </source>
</evidence>
<evidence type="ECO:0000256" key="2">
    <source>
        <dbReference type="ARBA" id="ARBA00016549"/>
    </source>
</evidence>
<dbReference type="Pfam" id="PF03737">
    <property type="entry name" value="RraA-like"/>
    <property type="match status" value="1"/>
</dbReference>
<accession>A0A7Z0LS75</accession>
<protein>
    <recommendedName>
        <fullName evidence="2">Putative 4-hydroxy-4-methyl-2-oxoglutarate aldolase</fullName>
    </recommendedName>
    <alternativeName>
        <fullName evidence="3">Regulator of ribonuclease activity homolog</fullName>
    </alternativeName>
    <alternativeName>
        <fullName evidence="4">RraA-like protein</fullName>
    </alternativeName>
</protein>
<feature type="binding site" evidence="5">
    <location>
        <begin position="93"/>
        <end position="96"/>
    </location>
    <ligand>
        <name>substrate</name>
    </ligand>
</feature>
<evidence type="ECO:0000256" key="1">
    <source>
        <dbReference type="ARBA" id="ARBA00001968"/>
    </source>
</evidence>
<dbReference type="AlphaFoldDB" id="A0A7Z0LS75"/>
<dbReference type="PANTHER" id="PTHR33254">
    <property type="entry name" value="4-HYDROXY-4-METHYL-2-OXOGLUTARATE ALDOLASE 3-RELATED"/>
    <property type="match status" value="1"/>
</dbReference>